<dbReference type="Pfam" id="PF07589">
    <property type="entry name" value="PEP-CTERM"/>
    <property type="match status" value="1"/>
</dbReference>
<evidence type="ECO:0000259" key="1">
    <source>
        <dbReference type="Pfam" id="PF07589"/>
    </source>
</evidence>
<keyword evidence="3" id="KW-1185">Reference proteome</keyword>
<dbReference type="OrthoDB" id="7574709at2"/>
<name>A0A328B9E0_9CAUL</name>
<reference evidence="2 3" key="1">
    <citation type="submission" date="2018-05" db="EMBL/GenBank/DDBJ databases">
        <authorList>
            <person name="Lanie J.A."/>
            <person name="Ng W.-L."/>
            <person name="Kazmierczak K.M."/>
            <person name="Andrzejewski T.M."/>
            <person name="Davidsen T.M."/>
            <person name="Wayne K.J."/>
            <person name="Tettelin H."/>
            <person name="Glass J.I."/>
            <person name="Rusch D."/>
            <person name="Podicherti R."/>
            <person name="Tsui H.-C.T."/>
            <person name="Winkler M.E."/>
        </authorList>
    </citation>
    <scope>NUCLEOTIDE SEQUENCE [LARGE SCALE GENOMIC DNA]</scope>
    <source>
        <strain evidence="2 3">BUT-10</strain>
    </source>
</reference>
<dbReference type="NCBIfam" id="NF035944">
    <property type="entry name" value="PEPxxWA-CTERM"/>
    <property type="match status" value="1"/>
</dbReference>
<protein>
    <recommendedName>
        <fullName evidence="1">Ice-binding protein C-terminal domain-containing protein</fullName>
    </recommendedName>
</protein>
<sequence>MGGRIFASGRVDGFLGGGVLYAYDLDGNVLESIYGLSFVDWGALAAGNGSLFAGTRKADLGGSTYWIDTYDADLAIQDAFEVPEAVTGVAFTGGGLFVSYGSTLAHYDLSGGLIDAHDYGVVNITGLAYGGGKVFAAFDSGSQHGWASIDPLLFSSGGATVYTDDAVTGLAYGDGGLYVSTEFGLSKYDPSGSQVLSLNTGPVISNGPLAFIPTATTPRDPCEPGTRICGPAGAVPEPSAWALMILGFGAAGTMLRQRRRLVSAAS</sequence>
<proteinExistence type="predicted"/>
<accession>A0A328B9E0</accession>
<comment type="caution">
    <text evidence="2">The sequence shown here is derived from an EMBL/GenBank/DDBJ whole genome shotgun (WGS) entry which is preliminary data.</text>
</comment>
<dbReference type="Proteomes" id="UP000249524">
    <property type="component" value="Unassembled WGS sequence"/>
</dbReference>
<dbReference type="SUPFAM" id="SSF63829">
    <property type="entry name" value="Calcium-dependent phosphotriesterase"/>
    <property type="match status" value="1"/>
</dbReference>
<evidence type="ECO:0000313" key="3">
    <source>
        <dbReference type="Proteomes" id="UP000249524"/>
    </source>
</evidence>
<dbReference type="AlphaFoldDB" id="A0A328B9E0"/>
<evidence type="ECO:0000313" key="2">
    <source>
        <dbReference type="EMBL" id="RAK62354.1"/>
    </source>
</evidence>
<gene>
    <name evidence="2" type="ORF">DJ019_19245</name>
</gene>
<feature type="domain" description="Ice-binding protein C-terminal" evidence="1">
    <location>
        <begin position="234"/>
        <end position="259"/>
    </location>
</feature>
<dbReference type="InterPro" id="IPR013424">
    <property type="entry name" value="Ice-binding_C"/>
</dbReference>
<dbReference type="EMBL" id="QFYS01000012">
    <property type="protein sequence ID" value="RAK62354.1"/>
    <property type="molecule type" value="Genomic_DNA"/>
</dbReference>
<organism evidence="2 3">
    <name type="scientific">Phenylobacterium kunshanense</name>
    <dbReference type="NCBI Taxonomy" id="1445034"/>
    <lineage>
        <taxon>Bacteria</taxon>
        <taxon>Pseudomonadati</taxon>
        <taxon>Pseudomonadota</taxon>
        <taxon>Alphaproteobacteria</taxon>
        <taxon>Caulobacterales</taxon>
        <taxon>Caulobacteraceae</taxon>
        <taxon>Phenylobacterium</taxon>
    </lineage>
</organism>
<dbReference type="NCBIfam" id="TIGR02595">
    <property type="entry name" value="PEP_CTERM"/>
    <property type="match status" value="1"/>
</dbReference>